<evidence type="ECO:0000256" key="4">
    <source>
        <dbReference type="SAM" id="SignalP"/>
    </source>
</evidence>
<feature type="signal peptide" evidence="4">
    <location>
        <begin position="1"/>
        <end position="24"/>
    </location>
</feature>
<keyword evidence="7" id="KW-1185">Reference proteome</keyword>
<evidence type="ECO:0000313" key="7">
    <source>
        <dbReference type="Proteomes" id="UP000266841"/>
    </source>
</evidence>
<gene>
    <name evidence="6" type="ORF">THAOC_05530</name>
</gene>
<evidence type="ECO:0000313" key="6">
    <source>
        <dbReference type="EMBL" id="EJK72891.1"/>
    </source>
</evidence>
<feature type="compositionally biased region" description="Pro residues" evidence="3">
    <location>
        <begin position="501"/>
        <end position="515"/>
    </location>
</feature>
<feature type="compositionally biased region" description="Basic residues" evidence="3">
    <location>
        <begin position="489"/>
        <end position="498"/>
    </location>
</feature>
<comment type="caution">
    <text evidence="6">The sequence shown here is derived from an EMBL/GenBank/DDBJ whole genome shotgun (WGS) entry which is preliminary data.</text>
</comment>
<keyword evidence="4" id="KW-0732">Signal</keyword>
<evidence type="ECO:0000256" key="1">
    <source>
        <dbReference type="ARBA" id="ARBA00022857"/>
    </source>
</evidence>
<dbReference type="PANTHER" id="PTHR48106:SF18">
    <property type="entry name" value="QUINONE OXIDOREDUCTASE PIG3"/>
    <property type="match status" value="1"/>
</dbReference>
<name>K0TGU8_THAOC</name>
<protein>
    <recommendedName>
        <fullName evidence="5">Enoyl reductase (ER) domain-containing protein</fullName>
    </recommendedName>
</protein>
<feature type="region of interest" description="Disordered" evidence="3">
    <location>
        <begin position="24"/>
        <end position="82"/>
    </location>
</feature>
<keyword evidence="2" id="KW-0560">Oxidoreductase</keyword>
<feature type="domain" description="Enoyl reductase (ER)" evidence="5">
    <location>
        <begin position="67"/>
        <end position="419"/>
    </location>
</feature>
<dbReference type="Gene3D" id="3.40.50.720">
    <property type="entry name" value="NAD(P)-binding Rossmann-like Domain"/>
    <property type="match status" value="1"/>
</dbReference>
<dbReference type="eggNOG" id="KOG1198">
    <property type="taxonomic scope" value="Eukaryota"/>
</dbReference>
<dbReference type="PANTHER" id="PTHR48106">
    <property type="entry name" value="QUINONE OXIDOREDUCTASE PIG3-RELATED"/>
    <property type="match status" value="1"/>
</dbReference>
<dbReference type="EMBL" id="AGNL01005142">
    <property type="protein sequence ID" value="EJK72891.1"/>
    <property type="molecule type" value="Genomic_DNA"/>
</dbReference>
<evidence type="ECO:0000256" key="2">
    <source>
        <dbReference type="ARBA" id="ARBA00023002"/>
    </source>
</evidence>
<dbReference type="OrthoDB" id="3509362at2759"/>
<dbReference type="GO" id="GO:0070402">
    <property type="term" value="F:NADPH binding"/>
    <property type="evidence" value="ECO:0007669"/>
    <property type="project" value="TreeGrafter"/>
</dbReference>
<dbReference type="InterPro" id="IPR013149">
    <property type="entry name" value="ADH-like_C"/>
</dbReference>
<dbReference type="AlphaFoldDB" id="K0TGU8"/>
<feature type="non-terminal residue" evidence="6">
    <location>
        <position position="727"/>
    </location>
</feature>
<feature type="chain" id="PRO_5003837941" description="Enoyl reductase (ER) domain-containing protein" evidence="4">
    <location>
        <begin position="25"/>
        <end position="727"/>
    </location>
</feature>
<dbReference type="Gene3D" id="3.90.180.10">
    <property type="entry name" value="Medium-chain alcohol dehydrogenases, catalytic domain"/>
    <property type="match status" value="1"/>
</dbReference>
<proteinExistence type="predicted"/>
<dbReference type="InterPro" id="IPR036291">
    <property type="entry name" value="NAD(P)-bd_dom_sf"/>
</dbReference>
<reference evidence="6 7" key="1">
    <citation type="journal article" date="2012" name="Genome Biol.">
        <title>Genome and low-iron response of an oceanic diatom adapted to chronic iron limitation.</title>
        <authorList>
            <person name="Lommer M."/>
            <person name="Specht M."/>
            <person name="Roy A.S."/>
            <person name="Kraemer L."/>
            <person name="Andreson R."/>
            <person name="Gutowska M.A."/>
            <person name="Wolf J."/>
            <person name="Bergner S.V."/>
            <person name="Schilhabel M.B."/>
            <person name="Klostermeier U.C."/>
            <person name="Beiko R.G."/>
            <person name="Rosenstiel P."/>
            <person name="Hippler M."/>
            <person name="Laroche J."/>
        </authorList>
    </citation>
    <scope>NUCLEOTIDE SEQUENCE [LARGE SCALE GENOMIC DNA]</scope>
    <source>
        <strain evidence="6 7">CCMP1005</strain>
    </source>
</reference>
<dbReference type="InterPro" id="IPR011032">
    <property type="entry name" value="GroES-like_sf"/>
</dbReference>
<evidence type="ECO:0000256" key="3">
    <source>
        <dbReference type="SAM" id="MobiDB-lite"/>
    </source>
</evidence>
<sequence length="727" mass="76391">MFKAFRSPVRLALWLAAPSYGYHASTNTAGRPQHNRKTEEGPGRHAASRRLGSNDEGPRRDQVRPEEPRLHTRPAPARSGGPAEVLIRVRYADLNPVDLHKLRARPDGTPAPPHRSPLVVGFGGSGTVVAAGEDGEDGRDASAAAAAAKARDLVGKDVCFLADPGRDGSYAEYVVCDARLVCAVPPGVDMARAACVPVAGCTAFECLDKVGLPVGRGGSAGVEEGKRKRLLIVGGSGGVGSWTTQLARATYGGSIEIICTVGSPESAEWCTRMGADRTVPHDGIDERLDAGPGGSVDAVICLSEPTRRLFDSLAGVLRPFGRICLVVAGDAIRSLDLSFVFFKSGTVSTETVFSSIRCGYHLDQAGEMATILEAMSAGSVRAPLSDDWSEDVSGWEEANGEGGLIDKLDGGHTRGKYTVLFEAFSLWPPDPRPRLRFLALALEVHRNRLHQSPHKAGQAVRGHEHRRRAHTAARTGASEAGRGGDGRRRPPRKRRRKDRPPGPPRAPSGRPPSSPPRRRREARNPAGSPRAAGDEFDGLLDDDVASESDALLVLQSYTSPPSGSCGLCPILRPGAVGAGSTVECVPFLTRRVLLRLLTAGPSPSAAGAEAQVREMMRDGRAVGMQLLGTADGGDGNDPDDVAVIEAGAYLHAAGGALADRTAGRGGRGATSPGNGAAVEWIGEVLIPALRGRPYLPSDELEGLDACRVEELLEAGLLTPRPADIGGG</sequence>
<dbReference type="Pfam" id="PF08240">
    <property type="entry name" value="ADH_N"/>
    <property type="match status" value="1"/>
</dbReference>
<dbReference type="InterPro" id="IPR013154">
    <property type="entry name" value="ADH-like_N"/>
</dbReference>
<dbReference type="SMART" id="SM00829">
    <property type="entry name" value="PKS_ER"/>
    <property type="match status" value="1"/>
</dbReference>
<dbReference type="Proteomes" id="UP000266841">
    <property type="component" value="Unassembled WGS sequence"/>
</dbReference>
<dbReference type="SUPFAM" id="SSF51735">
    <property type="entry name" value="NAD(P)-binding Rossmann-fold domains"/>
    <property type="match status" value="1"/>
</dbReference>
<accession>K0TGU8</accession>
<feature type="compositionally biased region" description="Basic and acidic residues" evidence="3">
    <location>
        <begin position="52"/>
        <end position="70"/>
    </location>
</feature>
<dbReference type="Pfam" id="PF00107">
    <property type="entry name" value="ADH_zinc_N"/>
    <property type="match status" value="1"/>
</dbReference>
<dbReference type="InterPro" id="IPR020843">
    <property type="entry name" value="ER"/>
</dbReference>
<dbReference type="SUPFAM" id="SSF50129">
    <property type="entry name" value="GroES-like"/>
    <property type="match status" value="1"/>
</dbReference>
<evidence type="ECO:0000259" key="5">
    <source>
        <dbReference type="SMART" id="SM00829"/>
    </source>
</evidence>
<dbReference type="GO" id="GO:0016651">
    <property type="term" value="F:oxidoreductase activity, acting on NAD(P)H"/>
    <property type="evidence" value="ECO:0007669"/>
    <property type="project" value="TreeGrafter"/>
</dbReference>
<feature type="region of interest" description="Disordered" evidence="3">
    <location>
        <begin position="449"/>
        <end position="540"/>
    </location>
</feature>
<keyword evidence="1" id="KW-0521">NADP</keyword>
<organism evidence="6 7">
    <name type="scientific">Thalassiosira oceanica</name>
    <name type="common">Marine diatom</name>
    <dbReference type="NCBI Taxonomy" id="159749"/>
    <lineage>
        <taxon>Eukaryota</taxon>
        <taxon>Sar</taxon>
        <taxon>Stramenopiles</taxon>
        <taxon>Ochrophyta</taxon>
        <taxon>Bacillariophyta</taxon>
        <taxon>Coscinodiscophyceae</taxon>
        <taxon>Thalassiosirophycidae</taxon>
        <taxon>Thalassiosirales</taxon>
        <taxon>Thalassiosiraceae</taxon>
        <taxon>Thalassiosira</taxon>
    </lineage>
</organism>